<dbReference type="EMBL" id="JACEIK010006913">
    <property type="protein sequence ID" value="MCE3049467.1"/>
    <property type="molecule type" value="Genomic_DNA"/>
</dbReference>
<evidence type="ECO:0000313" key="2">
    <source>
        <dbReference type="Proteomes" id="UP000823775"/>
    </source>
</evidence>
<dbReference type="Proteomes" id="UP000823775">
    <property type="component" value="Unassembled WGS sequence"/>
</dbReference>
<organism evidence="1 2">
    <name type="scientific">Datura stramonium</name>
    <name type="common">Jimsonweed</name>
    <name type="synonym">Common thornapple</name>
    <dbReference type="NCBI Taxonomy" id="4076"/>
    <lineage>
        <taxon>Eukaryota</taxon>
        <taxon>Viridiplantae</taxon>
        <taxon>Streptophyta</taxon>
        <taxon>Embryophyta</taxon>
        <taxon>Tracheophyta</taxon>
        <taxon>Spermatophyta</taxon>
        <taxon>Magnoliopsida</taxon>
        <taxon>eudicotyledons</taxon>
        <taxon>Gunneridae</taxon>
        <taxon>Pentapetalae</taxon>
        <taxon>asterids</taxon>
        <taxon>lamiids</taxon>
        <taxon>Solanales</taxon>
        <taxon>Solanaceae</taxon>
        <taxon>Solanoideae</taxon>
        <taxon>Datureae</taxon>
        <taxon>Datura</taxon>
    </lineage>
</organism>
<accession>A0ABS8WHD9</accession>
<gene>
    <name evidence="1" type="ORF">HAX54_044930</name>
</gene>
<evidence type="ECO:0000313" key="1">
    <source>
        <dbReference type="EMBL" id="MCE3049467.1"/>
    </source>
</evidence>
<reference evidence="1 2" key="1">
    <citation type="journal article" date="2021" name="BMC Genomics">
        <title>Datura genome reveals duplications of psychoactive alkaloid biosynthetic genes and high mutation rate following tissue culture.</title>
        <authorList>
            <person name="Rajewski A."/>
            <person name="Carter-House D."/>
            <person name="Stajich J."/>
            <person name="Litt A."/>
        </authorList>
    </citation>
    <scope>NUCLEOTIDE SEQUENCE [LARGE SCALE GENOMIC DNA]</scope>
    <source>
        <strain evidence="1">AR-01</strain>
    </source>
</reference>
<sequence>MEVRLWVLFPVEGGGVRWLVCYCCFGRKLWRFFGGQWGKERRGGASGRRSVWLLLLLPSPAVKGERFVRVWVFGGCFSGGGKVRGDGGYGVFRFIGRGEREKEGARGSPEIMK</sequence>
<protein>
    <submittedName>
        <fullName evidence="1">Uncharacterized protein</fullName>
    </submittedName>
</protein>
<proteinExistence type="predicted"/>
<keyword evidence="2" id="KW-1185">Reference proteome</keyword>
<comment type="caution">
    <text evidence="1">The sequence shown here is derived from an EMBL/GenBank/DDBJ whole genome shotgun (WGS) entry which is preliminary data.</text>
</comment>
<feature type="non-terminal residue" evidence="1">
    <location>
        <position position="113"/>
    </location>
</feature>
<name>A0ABS8WHD9_DATST</name>